<accession>A0AAN8ZW15</accession>
<dbReference type="Proteomes" id="UP001370490">
    <property type="component" value="Unassembled WGS sequence"/>
</dbReference>
<feature type="non-terminal residue" evidence="1">
    <location>
        <position position="1"/>
    </location>
</feature>
<name>A0AAN8ZW15_9MAGN</name>
<gene>
    <name evidence="1" type="ORF">RJ641_000738</name>
</gene>
<organism evidence="1 2">
    <name type="scientific">Dillenia turbinata</name>
    <dbReference type="NCBI Taxonomy" id="194707"/>
    <lineage>
        <taxon>Eukaryota</taxon>
        <taxon>Viridiplantae</taxon>
        <taxon>Streptophyta</taxon>
        <taxon>Embryophyta</taxon>
        <taxon>Tracheophyta</taxon>
        <taxon>Spermatophyta</taxon>
        <taxon>Magnoliopsida</taxon>
        <taxon>eudicotyledons</taxon>
        <taxon>Gunneridae</taxon>
        <taxon>Pentapetalae</taxon>
        <taxon>Dilleniales</taxon>
        <taxon>Dilleniaceae</taxon>
        <taxon>Dillenia</taxon>
    </lineage>
</organism>
<dbReference type="AlphaFoldDB" id="A0AAN8ZW15"/>
<dbReference type="EMBL" id="JBAMMX010000001">
    <property type="protein sequence ID" value="KAK6947265.1"/>
    <property type="molecule type" value="Genomic_DNA"/>
</dbReference>
<evidence type="ECO:0000313" key="1">
    <source>
        <dbReference type="EMBL" id="KAK6947265.1"/>
    </source>
</evidence>
<proteinExistence type="predicted"/>
<sequence>AGWMKLLLDASIIGEDARFLPPVAIRSSLVVIATMRARLLRPVVTVESLLGEYFCGACKFYDDDVLILSYNSFIVMFVGFVELGDMKTSFAAGNVPLTSEAIFVIYLIGQVTDPYVSRMRTTHKSLFFSFSSLCRQLLQKHRILLLGLRRIAVLSAMRFCLFDSVSVTTIMKCGHTMHMDCYYEMAIKTSIVAPFAPNQYSTCQEPGKD</sequence>
<keyword evidence="2" id="KW-1185">Reference proteome</keyword>
<evidence type="ECO:0000313" key="2">
    <source>
        <dbReference type="Proteomes" id="UP001370490"/>
    </source>
</evidence>
<reference evidence="1 2" key="1">
    <citation type="submission" date="2023-12" db="EMBL/GenBank/DDBJ databases">
        <title>A high-quality genome assembly for Dillenia turbinata (Dilleniales).</title>
        <authorList>
            <person name="Chanderbali A."/>
        </authorList>
    </citation>
    <scope>NUCLEOTIDE SEQUENCE [LARGE SCALE GENOMIC DNA]</scope>
    <source>
        <strain evidence="1">LSX21</strain>
        <tissue evidence="1">Leaf</tissue>
    </source>
</reference>
<protein>
    <submittedName>
        <fullName evidence="1">Uncharacterized protein</fullName>
    </submittedName>
</protein>
<comment type="caution">
    <text evidence="1">The sequence shown here is derived from an EMBL/GenBank/DDBJ whole genome shotgun (WGS) entry which is preliminary data.</text>
</comment>